<dbReference type="Proteomes" id="UP001189429">
    <property type="component" value="Unassembled WGS sequence"/>
</dbReference>
<gene>
    <name evidence="4" type="ORF">PCOR1329_LOCUS84203</name>
</gene>
<feature type="region of interest" description="Disordered" evidence="1">
    <location>
        <begin position="312"/>
        <end position="335"/>
    </location>
</feature>
<dbReference type="Pfam" id="PF01549">
    <property type="entry name" value="ShK"/>
    <property type="match status" value="3"/>
</dbReference>
<dbReference type="EMBL" id="CAUYUJ010022282">
    <property type="protein sequence ID" value="CAK0909904.1"/>
    <property type="molecule type" value="Genomic_DNA"/>
</dbReference>
<feature type="signal peptide" evidence="2">
    <location>
        <begin position="1"/>
        <end position="17"/>
    </location>
</feature>
<evidence type="ECO:0000259" key="3">
    <source>
        <dbReference type="Pfam" id="PF01549"/>
    </source>
</evidence>
<accession>A0ABN9YAZ0</accession>
<protein>
    <recommendedName>
        <fullName evidence="3">ShKT domain-containing protein</fullName>
    </recommendedName>
</protein>
<evidence type="ECO:0000313" key="5">
    <source>
        <dbReference type="Proteomes" id="UP001189429"/>
    </source>
</evidence>
<feature type="domain" description="ShKT" evidence="3">
    <location>
        <begin position="69"/>
        <end position="100"/>
    </location>
</feature>
<evidence type="ECO:0000313" key="4">
    <source>
        <dbReference type="EMBL" id="CAK0909904.1"/>
    </source>
</evidence>
<feature type="domain" description="ShKT" evidence="3">
    <location>
        <begin position="260"/>
        <end position="291"/>
    </location>
</feature>
<comment type="caution">
    <text evidence="4">The sequence shown here is derived from an EMBL/GenBank/DDBJ whole genome shotgun (WGS) entry which is preliminary data.</text>
</comment>
<sequence length="417" mass="43239">MRLRALAILGAVAPAPAVQLQDVASRSFAAEERYALLAAGLRRGAAAAPRQACVDDDALVRKVAAEEGDTIAGCAEAVGRGACSNADTAAIMARLCCSSCLVQSKATEKSQPPAPSLPKRRNQSSTTSTHVQAMKLQIDGEGPADSQSRDVPIVGNHSGGHTCADDDEAVIRVAAEGGDKITGCAEAVGRGACSDPDTAAIMSKLCCSSCFPQSDTNGKAQPAAATSQSTSARMESNHTGGQRCVDDDEAIKRAAAEEGDKIAGCAEAVGRGACSNPDYTAVMAKLCCSSCSSPHTPATKRIMDTRAEVHTTGKLSVPSATNRNEDNRTSRSGGGDRICNDDSIAVAKFATQHNATSITGCREMAGHCHDTFVSRICCATCSKVVCEDDHSAITDLARSYPASVVARQFRTVVMIRL</sequence>
<feature type="region of interest" description="Disordered" evidence="1">
    <location>
        <begin position="218"/>
        <end position="243"/>
    </location>
</feature>
<feature type="compositionally biased region" description="Low complexity" evidence="1">
    <location>
        <begin position="220"/>
        <end position="232"/>
    </location>
</feature>
<feature type="region of interest" description="Disordered" evidence="1">
    <location>
        <begin position="108"/>
        <end position="162"/>
    </location>
</feature>
<feature type="chain" id="PRO_5047281831" description="ShKT domain-containing protein" evidence="2">
    <location>
        <begin position="18"/>
        <end position="417"/>
    </location>
</feature>
<name>A0ABN9YAZ0_9DINO</name>
<keyword evidence="2" id="KW-0732">Signal</keyword>
<reference evidence="4" key="1">
    <citation type="submission" date="2023-10" db="EMBL/GenBank/DDBJ databases">
        <authorList>
            <person name="Chen Y."/>
            <person name="Shah S."/>
            <person name="Dougan E. K."/>
            <person name="Thang M."/>
            <person name="Chan C."/>
        </authorList>
    </citation>
    <scope>NUCLEOTIDE SEQUENCE [LARGE SCALE GENOMIC DNA]</scope>
</reference>
<keyword evidence="5" id="KW-1185">Reference proteome</keyword>
<evidence type="ECO:0000256" key="1">
    <source>
        <dbReference type="SAM" id="MobiDB-lite"/>
    </source>
</evidence>
<evidence type="ECO:0000256" key="2">
    <source>
        <dbReference type="SAM" id="SignalP"/>
    </source>
</evidence>
<dbReference type="InterPro" id="IPR003582">
    <property type="entry name" value="ShKT_dom"/>
</dbReference>
<organism evidence="4 5">
    <name type="scientific">Prorocentrum cordatum</name>
    <dbReference type="NCBI Taxonomy" id="2364126"/>
    <lineage>
        <taxon>Eukaryota</taxon>
        <taxon>Sar</taxon>
        <taxon>Alveolata</taxon>
        <taxon>Dinophyceae</taxon>
        <taxon>Prorocentrales</taxon>
        <taxon>Prorocentraceae</taxon>
        <taxon>Prorocentrum</taxon>
    </lineage>
</organism>
<proteinExistence type="predicted"/>
<feature type="domain" description="ShKT" evidence="3">
    <location>
        <begin position="179"/>
        <end position="210"/>
    </location>
</feature>